<dbReference type="EC" id="3.2.1.28" evidence="3 7"/>
<dbReference type="InterPro" id="IPR001661">
    <property type="entry name" value="Glyco_hydro_37"/>
</dbReference>
<feature type="chain" id="PRO_5008534299" description="Trehalase" evidence="9">
    <location>
        <begin position="17"/>
        <end position="584"/>
    </location>
</feature>
<dbReference type="InterPro" id="IPR008928">
    <property type="entry name" value="6-hairpin_glycosidase_sf"/>
</dbReference>
<keyword evidence="9" id="KW-0732">Signal</keyword>
<keyword evidence="6 7" id="KW-0326">Glycosidase</keyword>
<protein>
    <recommendedName>
        <fullName evidence="4 7">Trehalase</fullName>
        <ecNumber evidence="3 7">3.2.1.28</ecNumber>
    </recommendedName>
    <alternativeName>
        <fullName evidence="7">Alpha-trehalose glucohydrolase</fullName>
    </alternativeName>
</protein>
<comment type="catalytic activity">
    <reaction evidence="1 7">
        <text>alpha,alpha-trehalose + H2O = alpha-D-glucose + beta-D-glucose</text>
        <dbReference type="Rhea" id="RHEA:32675"/>
        <dbReference type="ChEBI" id="CHEBI:15377"/>
        <dbReference type="ChEBI" id="CHEBI:15903"/>
        <dbReference type="ChEBI" id="CHEBI:16551"/>
        <dbReference type="ChEBI" id="CHEBI:17925"/>
        <dbReference type="EC" id="3.2.1.28"/>
    </reaction>
</comment>
<dbReference type="GO" id="GO:0005993">
    <property type="term" value="P:trehalose catabolic process"/>
    <property type="evidence" value="ECO:0007669"/>
    <property type="project" value="TreeGrafter"/>
</dbReference>
<evidence type="ECO:0000256" key="5">
    <source>
        <dbReference type="ARBA" id="ARBA00022801"/>
    </source>
</evidence>
<dbReference type="PRINTS" id="PR00744">
    <property type="entry name" value="GLHYDRLASE37"/>
</dbReference>
<evidence type="ECO:0000256" key="1">
    <source>
        <dbReference type="ARBA" id="ARBA00001576"/>
    </source>
</evidence>
<dbReference type="Gene3D" id="1.50.10.10">
    <property type="match status" value="1"/>
</dbReference>
<name>A0A1B2AQF5_OSTFU</name>
<evidence type="ECO:0000256" key="7">
    <source>
        <dbReference type="RuleBase" id="RU361180"/>
    </source>
</evidence>
<dbReference type="Pfam" id="PF01204">
    <property type="entry name" value="Trehalase"/>
    <property type="match status" value="1"/>
</dbReference>
<proteinExistence type="evidence at transcript level"/>
<feature type="coiled-coil region" evidence="8">
    <location>
        <begin position="228"/>
        <end position="255"/>
    </location>
</feature>
<sequence length="584" mass="67110">MIQLLLLAAVAASCLAEDLPPSCEKPVYCDSELLHHVQTSSVFPDSKTFVDLHMLADPETILEEFDQLLNETNNNPTKEQLQRFVESNFDSEGELEDWTPHDFSDNPKFLLGIRDEELRQYAKDIHNIWPTLGRRIKSAVFEKPERFSLIPVPNGFIIPGGRFKEIYYWDTYWIIEGLLIGGMNETARGMIENLIELLRKVGHIPNGSRWYYQERSQPPLLSAMMSLYIRETKDIKFLKDNIDALQEELNYWLDSQIITFDKGNSTHTLLRYYAPSKGPRPESYREDYNGALRYTADERKQEFYIDLKSAAESGWDFSSRWFIGDDGKNGGNLTNIHTQDIIPVDLNAIFANALQNMAYFEGILKRPRRGSHWAYLAQQWRSNIEAVFWNEQDGVWYDYDMVHGTHRKYFYPSNVAPLWMGAVDKKLVVKHSARVLEYLEKSHGLDFPGGVPSSLIRSGEQWDFPNAWPPLVSIVVNALEALGSEEGKKVAFDVAQTWVRACRKGFVENKQMFEKYDAEQPGKVGGGGEYVVQFGFGWSNGVVLEFLTKYGRQMTATDATSYSTPHEIESKENVYTIDTKESRR</sequence>
<dbReference type="GO" id="GO:0004555">
    <property type="term" value="F:alpha,alpha-trehalase activity"/>
    <property type="evidence" value="ECO:0007669"/>
    <property type="project" value="UniProtKB-EC"/>
</dbReference>
<evidence type="ECO:0000256" key="2">
    <source>
        <dbReference type="ARBA" id="ARBA00005615"/>
    </source>
</evidence>
<evidence type="ECO:0000256" key="4">
    <source>
        <dbReference type="ARBA" id="ARBA00019905"/>
    </source>
</evidence>
<dbReference type="PANTHER" id="PTHR23403:SF1">
    <property type="entry name" value="TREHALASE"/>
    <property type="match status" value="1"/>
</dbReference>
<dbReference type="InterPro" id="IPR018232">
    <property type="entry name" value="Glyco_hydro_37_CS"/>
</dbReference>
<dbReference type="SMR" id="A0A1B2AQF5"/>
<organism evidence="10">
    <name type="scientific">Ostrinia furnacalis</name>
    <name type="common">Asian corn borer</name>
    <dbReference type="NCBI Taxonomy" id="93504"/>
    <lineage>
        <taxon>Eukaryota</taxon>
        <taxon>Metazoa</taxon>
        <taxon>Ecdysozoa</taxon>
        <taxon>Arthropoda</taxon>
        <taxon>Hexapoda</taxon>
        <taxon>Insecta</taxon>
        <taxon>Pterygota</taxon>
        <taxon>Neoptera</taxon>
        <taxon>Endopterygota</taxon>
        <taxon>Lepidoptera</taxon>
        <taxon>Glossata</taxon>
        <taxon>Ditrysia</taxon>
        <taxon>Pyraloidea</taxon>
        <taxon>Crambidae</taxon>
        <taxon>Pyraustinae</taxon>
        <taxon>Ostrinia</taxon>
    </lineage>
</organism>
<comment type="similarity">
    <text evidence="2 7">Belongs to the glycosyl hydrolase 37 family.</text>
</comment>
<keyword evidence="5 7" id="KW-0378">Hydrolase</keyword>
<evidence type="ECO:0000256" key="6">
    <source>
        <dbReference type="ARBA" id="ARBA00023295"/>
    </source>
</evidence>
<reference evidence="10" key="1">
    <citation type="submission" date="2016-01" db="EMBL/GenBank/DDBJ databases">
        <title>cDNA cloning and characterization of two trehalases from Ostrinia furnacalis.</title>
        <authorList>
            <person name="Jin T."/>
        </authorList>
    </citation>
    <scope>NUCLEOTIDE SEQUENCE</scope>
</reference>
<evidence type="ECO:0000256" key="3">
    <source>
        <dbReference type="ARBA" id="ARBA00012757"/>
    </source>
</evidence>
<dbReference type="InterPro" id="IPR012341">
    <property type="entry name" value="6hp_glycosidase-like_sf"/>
</dbReference>
<evidence type="ECO:0000313" key="10">
    <source>
        <dbReference type="EMBL" id="ANY30160.1"/>
    </source>
</evidence>
<dbReference type="EMBL" id="KU640203">
    <property type="protein sequence ID" value="ANY30160.1"/>
    <property type="molecule type" value="mRNA"/>
</dbReference>
<evidence type="ECO:0000256" key="9">
    <source>
        <dbReference type="SAM" id="SignalP"/>
    </source>
</evidence>
<dbReference type="PANTHER" id="PTHR23403">
    <property type="entry name" value="TREHALASE"/>
    <property type="match status" value="1"/>
</dbReference>
<evidence type="ECO:0000256" key="8">
    <source>
        <dbReference type="SAM" id="Coils"/>
    </source>
</evidence>
<dbReference type="SUPFAM" id="SSF48208">
    <property type="entry name" value="Six-hairpin glycosidases"/>
    <property type="match status" value="1"/>
</dbReference>
<dbReference type="PROSITE" id="PS00927">
    <property type="entry name" value="TREHALASE_1"/>
    <property type="match status" value="1"/>
</dbReference>
<dbReference type="AlphaFoldDB" id="A0A1B2AQF5"/>
<keyword evidence="8" id="KW-0175">Coiled coil</keyword>
<accession>A0A1B2AQF5</accession>
<feature type="signal peptide" evidence="9">
    <location>
        <begin position="1"/>
        <end position="16"/>
    </location>
</feature>
<dbReference type="PROSITE" id="PS00928">
    <property type="entry name" value="TREHALASE_2"/>
    <property type="match status" value="1"/>
</dbReference>